<evidence type="ECO:0000313" key="2">
    <source>
        <dbReference type="RefSeq" id="XP_014666137.1"/>
    </source>
</evidence>
<dbReference type="GeneID" id="106808085"/>
<organism evidence="1 2">
    <name type="scientific">Priapulus caudatus</name>
    <name type="common">Priapulid worm</name>
    <dbReference type="NCBI Taxonomy" id="37621"/>
    <lineage>
        <taxon>Eukaryota</taxon>
        <taxon>Metazoa</taxon>
        <taxon>Ecdysozoa</taxon>
        <taxon>Scalidophora</taxon>
        <taxon>Priapulida</taxon>
        <taxon>Priapulimorpha</taxon>
        <taxon>Priapulimorphida</taxon>
        <taxon>Priapulidae</taxon>
        <taxon>Priapulus</taxon>
    </lineage>
</organism>
<dbReference type="RefSeq" id="XP_014666137.1">
    <property type="nucleotide sequence ID" value="XM_014810651.1"/>
</dbReference>
<accession>A0ABM1E1R6</accession>
<dbReference type="Proteomes" id="UP000695022">
    <property type="component" value="Unplaced"/>
</dbReference>
<proteinExistence type="predicted"/>
<protein>
    <submittedName>
        <fullName evidence="2">Uncharacterized protein LOC106808085</fullName>
    </submittedName>
</protein>
<reference evidence="2" key="1">
    <citation type="submission" date="2025-08" db="UniProtKB">
        <authorList>
            <consortium name="RefSeq"/>
        </authorList>
    </citation>
    <scope>IDENTIFICATION</scope>
</reference>
<gene>
    <name evidence="2" type="primary">LOC106808085</name>
</gene>
<keyword evidence="1" id="KW-1185">Reference proteome</keyword>
<name>A0ABM1E1R6_PRICU</name>
<evidence type="ECO:0000313" key="1">
    <source>
        <dbReference type="Proteomes" id="UP000695022"/>
    </source>
</evidence>
<sequence length="280" mass="31729">MQVGNTNRQLLLKCMHDHGVFVALVGQLFLVFTSLYERCCSKKSSESYASFQMEWLNVVTFAFSDLEHVKCGAASAHCDSDATSWRHSLRTQWKTVTALVVRPDTTKEFNALGHAIAAAVMRKASDQLIKMKTATEETLATVEHLHEETEYSLFAIAGGCVQLVKRVLARRHRSRSARQKREGTAILQLLYTCVRTKEEKQRLPMPTPLRLRDRGGFLIPHRVFLLWLRNLDRAVRTIASEDGIALYGKNIIKVCVTISTFVGHIYCVKRFRCICKLGGK</sequence>